<comment type="caution">
    <text evidence="2">The sequence shown here is derived from an EMBL/GenBank/DDBJ whole genome shotgun (WGS) entry which is preliminary data.</text>
</comment>
<keyword evidence="3" id="KW-1185">Reference proteome</keyword>
<dbReference type="RefSeq" id="XP_013326166.1">
    <property type="nucleotide sequence ID" value="XM_013470712.1"/>
</dbReference>
<dbReference type="AlphaFoldDB" id="A0A0F4YMT6"/>
<dbReference type="GeneID" id="25318748"/>
<dbReference type="OrthoDB" id="4526693at2759"/>
<reference evidence="2 3" key="1">
    <citation type="submission" date="2015-04" db="EMBL/GenBank/DDBJ databases">
        <authorList>
            <person name="Heijne W.H."/>
            <person name="Fedorova N.D."/>
            <person name="Nierman W.C."/>
            <person name="Vollebregt A.W."/>
            <person name="Zhao Z."/>
            <person name="Wu L."/>
            <person name="Kumar M."/>
            <person name="Stam H."/>
            <person name="van den Berg M.A."/>
            <person name="Pel H.J."/>
        </authorList>
    </citation>
    <scope>NUCLEOTIDE SEQUENCE [LARGE SCALE GENOMIC DNA]</scope>
    <source>
        <strain evidence="2 3">CBS 393.64</strain>
    </source>
</reference>
<evidence type="ECO:0000313" key="2">
    <source>
        <dbReference type="EMBL" id="KKA19554.1"/>
    </source>
</evidence>
<dbReference type="EMBL" id="LASV01000337">
    <property type="protein sequence ID" value="KKA19554.1"/>
    <property type="molecule type" value="Genomic_DNA"/>
</dbReference>
<gene>
    <name evidence="2" type="ORF">T310_6446</name>
</gene>
<feature type="region of interest" description="Disordered" evidence="1">
    <location>
        <begin position="105"/>
        <end position="139"/>
    </location>
</feature>
<evidence type="ECO:0000256" key="1">
    <source>
        <dbReference type="SAM" id="MobiDB-lite"/>
    </source>
</evidence>
<proteinExistence type="predicted"/>
<organism evidence="2 3">
    <name type="scientific">Rasamsonia emersonii (strain ATCC 16479 / CBS 393.64 / IMI 116815)</name>
    <dbReference type="NCBI Taxonomy" id="1408163"/>
    <lineage>
        <taxon>Eukaryota</taxon>
        <taxon>Fungi</taxon>
        <taxon>Dikarya</taxon>
        <taxon>Ascomycota</taxon>
        <taxon>Pezizomycotina</taxon>
        <taxon>Eurotiomycetes</taxon>
        <taxon>Eurotiomycetidae</taxon>
        <taxon>Eurotiales</taxon>
        <taxon>Trichocomaceae</taxon>
        <taxon>Rasamsonia</taxon>
    </lineage>
</organism>
<protein>
    <submittedName>
        <fullName evidence="2">Uncharacterized protein</fullName>
    </submittedName>
</protein>
<feature type="compositionally biased region" description="Basic and acidic residues" evidence="1">
    <location>
        <begin position="114"/>
        <end position="130"/>
    </location>
</feature>
<sequence length="313" mass="34546">MNGLLFLAQWQHGNLLRLNCLSILKVDSSRESGLATRDIFVDHLLQNLLIMAPLSSEIPVISQDFCVSAWILYPGLLVTLFVSLAASVRHQVHIQDREDRDRIISESASSSENQHAKDTCRDEEAARDESASPPLPPLPALGPPLSACDILRPLSHLAPAPTSGLVASLARQKSQQKVACCYSLMQDDPPQSESGTNTTTNSAGIQEEPKAYYTLQHATGHPPIKSCSEGESTFKKSPSCSGSGPLDVQSLPTPSATTSPEGLDQYTVFSRRYDERERLGRESVEKRSETVQLFRGEDDDRDEIWSRRVVEYR</sequence>
<feature type="compositionally biased region" description="Polar residues" evidence="1">
    <location>
        <begin position="229"/>
        <end position="242"/>
    </location>
</feature>
<dbReference type="Proteomes" id="UP000053958">
    <property type="component" value="Unassembled WGS sequence"/>
</dbReference>
<feature type="region of interest" description="Disordered" evidence="1">
    <location>
        <begin position="222"/>
        <end position="264"/>
    </location>
</feature>
<name>A0A0F4YMT6_RASE3</name>
<accession>A0A0F4YMT6</accession>
<evidence type="ECO:0000313" key="3">
    <source>
        <dbReference type="Proteomes" id="UP000053958"/>
    </source>
</evidence>
<feature type="compositionally biased region" description="Polar residues" evidence="1">
    <location>
        <begin position="250"/>
        <end position="260"/>
    </location>
</feature>